<dbReference type="EMBL" id="CM001880">
    <property type="protein sequence ID" value="EOY02004.1"/>
    <property type="molecule type" value="Genomic_DNA"/>
</dbReference>
<dbReference type="HOGENOM" id="CLU_2390415_0_0_1"/>
<dbReference type="InParanoid" id="A0A061EI68"/>
<dbReference type="Gramene" id="EOY02004">
    <property type="protein sequence ID" value="EOY02004"/>
    <property type="gene ID" value="TCM_011768"/>
</dbReference>
<evidence type="ECO:0000313" key="1">
    <source>
        <dbReference type="EMBL" id="EOY02004.1"/>
    </source>
</evidence>
<gene>
    <name evidence="1" type="ORF">TCM_011768</name>
</gene>
<sequence length="94" mass="10308">MIFTCFVLMCSPPFPKPDADSSKALPLKTASCLCSTCSTTVPHNSARKINTSRPMLDRQLLILSPCRMISSMIGSNVEKLMMPKSLLTTGARTW</sequence>
<reference evidence="1 2" key="1">
    <citation type="journal article" date="2013" name="Genome Biol.">
        <title>The genome sequence of the most widely cultivated cacao type and its use to identify candidate genes regulating pod color.</title>
        <authorList>
            <person name="Motamayor J.C."/>
            <person name="Mockaitis K."/>
            <person name="Schmutz J."/>
            <person name="Haiminen N."/>
            <person name="Iii D.L."/>
            <person name="Cornejo O."/>
            <person name="Findley S.D."/>
            <person name="Zheng P."/>
            <person name="Utro F."/>
            <person name="Royaert S."/>
            <person name="Saski C."/>
            <person name="Jenkins J."/>
            <person name="Podicheti R."/>
            <person name="Zhao M."/>
            <person name="Scheffler B.E."/>
            <person name="Stack J.C."/>
            <person name="Feltus F.A."/>
            <person name="Mustiga G.M."/>
            <person name="Amores F."/>
            <person name="Phillips W."/>
            <person name="Marelli J.P."/>
            <person name="May G.D."/>
            <person name="Shapiro H."/>
            <person name="Ma J."/>
            <person name="Bustamante C.D."/>
            <person name="Schnell R.J."/>
            <person name="Main D."/>
            <person name="Gilbert D."/>
            <person name="Parida L."/>
            <person name="Kuhn D.N."/>
        </authorList>
    </citation>
    <scope>NUCLEOTIDE SEQUENCE [LARGE SCALE GENOMIC DNA]</scope>
    <source>
        <strain evidence="2">cv. Matina 1-6</strain>
    </source>
</reference>
<protein>
    <submittedName>
        <fullName evidence="1">Uncharacterized protein</fullName>
    </submittedName>
</protein>
<name>A0A061EI68_THECC</name>
<proteinExistence type="predicted"/>
<dbReference type="AlphaFoldDB" id="A0A061EI68"/>
<dbReference type="Proteomes" id="UP000026915">
    <property type="component" value="Chromosome 2"/>
</dbReference>
<keyword evidence="2" id="KW-1185">Reference proteome</keyword>
<organism evidence="1 2">
    <name type="scientific">Theobroma cacao</name>
    <name type="common">Cacao</name>
    <name type="synonym">Cocoa</name>
    <dbReference type="NCBI Taxonomy" id="3641"/>
    <lineage>
        <taxon>Eukaryota</taxon>
        <taxon>Viridiplantae</taxon>
        <taxon>Streptophyta</taxon>
        <taxon>Embryophyta</taxon>
        <taxon>Tracheophyta</taxon>
        <taxon>Spermatophyta</taxon>
        <taxon>Magnoliopsida</taxon>
        <taxon>eudicotyledons</taxon>
        <taxon>Gunneridae</taxon>
        <taxon>Pentapetalae</taxon>
        <taxon>rosids</taxon>
        <taxon>malvids</taxon>
        <taxon>Malvales</taxon>
        <taxon>Malvaceae</taxon>
        <taxon>Byttnerioideae</taxon>
        <taxon>Theobroma</taxon>
    </lineage>
</organism>
<evidence type="ECO:0000313" key="2">
    <source>
        <dbReference type="Proteomes" id="UP000026915"/>
    </source>
</evidence>
<accession>A0A061EI68</accession>